<feature type="compositionally biased region" description="Gly residues" evidence="1">
    <location>
        <begin position="604"/>
        <end position="613"/>
    </location>
</feature>
<feature type="region of interest" description="Disordered" evidence="1">
    <location>
        <begin position="260"/>
        <end position="296"/>
    </location>
</feature>
<feature type="region of interest" description="Disordered" evidence="1">
    <location>
        <begin position="517"/>
        <end position="545"/>
    </location>
</feature>
<dbReference type="STRING" id="6183.A0A5K4FE84"/>
<reference evidence="3" key="2">
    <citation type="submission" date="2019-11" db="UniProtKB">
        <authorList>
            <consortium name="WormBaseParasite"/>
        </authorList>
    </citation>
    <scope>IDENTIFICATION</scope>
    <source>
        <strain evidence="3">Puerto Rican</strain>
    </source>
</reference>
<dbReference type="Proteomes" id="UP000008854">
    <property type="component" value="Unassembled WGS sequence"/>
</dbReference>
<feature type="region of interest" description="Disordered" evidence="1">
    <location>
        <begin position="391"/>
        <end position="436"/>
    </location>
</feature>
<feature type="compositionally biased region" description="Polar residues" evidence="1">
    <location>
        <begin position="943"/>
        <end position="952"/>
    </location>
</feature>
<name>A0A5K4FE84_SCHMA</name>
<feature type="region of interest" description="Disordered" evidence="1">
    <location>
        <begin position="1175"/>
        <end position="1194"/>
    </location>
</feature>
<feature type="region of interest" description="Disordered" evidence="1">
    <location>
        <begin position="794"/>
        <end position="816"/>
    </location>
</feature>
<dbReference type="AlphaFoldDB" id="A0A5K4FE84"/>
<feature type="compositionally biased region" description="Low complexity" evidence="1">
    <location>
        <begin position="633"/>
        <end position="650"/>
    </location>
</feature>
<evidence type="ECO:0000313" key="3">
    <source>
        <dbReference type="WBParaSite" id="Smp_340970.1"/>
    </source>
</evidence>
<feature type="compositionally biased region" description="Low complexity" evidence="1">
    <location>
        <begin position="614"/>
        <end position="625"/>
    </location>
</feature>
<feature type="region of interest" description="Disordered" evidence="1">
    <location>
        <begin position="592"/>
        <end position="650"/>
    </location>
</feature>
<reference evidence="2" key="1">
    <citation type="journal article" date="2012" name="PLoS Negl. Trop. Dis.">
        <title>A systematically improved high quality genome and transcriptome of the human blood fluke Schistosoma mansoni.</title>
        <authorList>
            <person name="Protasio A.V."/>
            <person name="Tsai I.J."/>
            <person name="Babbage A."/>
            <person name="Nichol S."/>
            <person name="Hunt M."/>
            <person name="Aslett M.A."/>
            <person name="De Silva N."/>
            <person name="Velarde G.S."/>
            <person name="Anderson T.J."/>
            <person name="Clark R.C."/>
            <person name="Davidson C."/>
            <person name="Dillon G.P."/>
            <person name="Holroyd N.E."/>
            <person name="LoVerde P.T."/>
            <person name="Lloyd C."/>
            <person name="McQuillan J."/>
            <person name="Oliveira G."/>
            <person name="Otto T.D."/>
            <person name="Parker-Manuel S.J."/>
            <person name="Quail M.A."/>
            <person name="Wilson R.A."/>
            <person name="Zerlotini A."/>
            <person name="Dunne D.W."/>
            <person name="Berriman M."/>
        </authorList>
    </citation>
    <scope>NUCLEOTIDE SEQUENCE [LARGE SCALE GENOMIC DNA]</scope>
    <source>
        <strain evidence="2">Puerto Rican</strain>
    </source>
</reference>
<dbReference type="GO" id="GO:0045892">
    <property type="term" value="P:negative regulation of DNA-templated transcription"/>
    <property type="evidence" value="ECO:0007669"/>
    <property type="project" value="InterPro"/>
</dbReference>
<keyword evidence="2" id="KW-1185">Reference proteome</keyword>
<dbReference type="PANTHER" id="PTHR13503">
    <property type="entry name" value="NEGATIVE ELONGATION FACTOR COMPLEX MEMBER B"/>
    <property type="match status" value="1"/>
</dbReference>
<feature type="compositionally biased region" description="Basic residues" evidence="1">
    <location>
        <begin position="415"/>
        <end position="424"/>
    </location>
</feature>
<dbReference type="InParanoid" id="A0A5K4FE84"/>
<feature type="compositionally biased region" description="Low complexity" evidence="1">
    <location>
        <begin position="800"/>
        <end position="816"/>
    </location>
</feature>
<feature type="compositionally biased region" description="Low complexity" evidence="1">
    <location>
        <begin position="525"/>
        <end position="545"/>
    </location>
</feature>
<dbReference type="WBParaSite" id="Smp_340970.1">
    <property type="protein sequence ID" value="Smp_340970.1"/>
    <property type="gene ID" value="Smp_340970"/>
</dbReference>
<evidence type="ECO:0000256" key="1">
    <source>
        <dbReference type="SAM" id="MobiDB-lite"/>
    </source>
</evidence>
<evidence type="ECO:0000313" key="2">
    <source>
        <dbReference type="Proteomes" id="UP000008854"/>
    </source>
</evidence>
<feature type="region of interest" description="Disordered" evidence="1">
    <location>
        <begin position="1199"/>
        <end position="1235"/>
    </location>
</feature>
<feature type="compositionally biased region" description="Low complexity" evidence="1">
    <location>
        <begin position="592"/>
        <end position="603"/>
    </location>
</feature>
<proteinExistence type="predicted"/>
<accession>A0A5K4FE84</accession>
<dbReference type="Pfam" id="PF06209">
    <property type="entry name" value="COBRA1"/>
    <property type="match status" value="2"/>
</dbReference>
<dbReference type="PANTHER" id="PTHR13503:SF3">
    <property type="entry name" value="NEGATIVE ELONGATION FACTOR B"/>
    <property type="match status" value="1"/>
</dbReference>
<sequence>MESKDNPSKPFVFPVMKKTIEDLFTKSKITKNDIEAFQDKYWEQLVPNFSQALKLLDIHGVPRHNILWSINDRLMDAIKARVDSKPDDCDQKKCQKLWQKLIKTGIVYIHHPYMRSLIMQVLGKMNSIKERHVNLIVDNKYLYDDAPLPVLRHIWVAHPHKFQEELDKVIATFQSTWSSAILDALSMSIMSTASTTADLVPILYWPPRRRRRDPSIVRIVEMIGEGQVLYDKTISILRDQCIKCEKAAYSLMEQQIKSTIGNNNPSEEIDEQPPPAKRSRQRFSSKEKSSDIIQPSASQPIPYIPLAFMPNQPSVASATLCTLRFDLLMSLNEAKIDRLCVPDRIHRFVWCLDACVRNRRIDQRHASELAYHLQLQRRRWAKETADECHESYESNGNISGEMFKRGHSSSSSRGKNSKSGKTNRKQSPTSAEKHCNSEDLEKIADVNLLEKDMHMACRDPWVVYTICTSLIRYVLSGLYEDKLPRDIPEVHLLVHLLVLGLGDDLIPYSCLQSKTKENSISKRNSTTTTVTSSTPSSSSLSSDIDDPTLSCPSKALISHILPAVAQLQVLTWRAQVAEEILTLSNSLWPTNSLENTTSSSNSSSGGGGAGGGSTPSNNNNTNQRSTSHESKESLNPSSLSSSPSSSLTTSPPLVWQKRIKDATQCVNITVPSGYLTHPIGYLILQYHCLFCLERNELATLRALLKLAVTLAQSRVNRSNPHHHHNKSTIQSQPITPTKLYCTDSLISNNKFGLSVIFRWRPEVLQALVLGISRLPQSAPAFVDIDRNTHITEGSVESSLNDNTGQSDSDNNSSNISSLVRTNSMMSNIIPNNELGNNSIGFTNVLNPTCQNTNPESYSTITGSIVTRANLAGLLRSSLPLINDVQLLALAQVALLVPGPTNTNLGTSGMSNSGGTNVSSIHPLSSGTTTSTTATTTTTDVSSINESVSSAPSLSERERLVNTLARHCNITSVGSTSTLPTTDLNLLFESSTQQSGTTAGSTGSYKSSNPRVLAALDVLRKDIEKSHNSLASPLTPTNLVGIKTGPGGYSSSASSLNASANLLTNFTGFQMPDAWVAPSPRSPLSSNKYSRFGADSLQSSNNTSTSLTSTSLSSCYSSSSTSSYGLHLPIGTPLTNPGLMGATPHLSNLHIGQGQMPSLRKLPTLTPSPEILSSLSSSSREFRTPLSPNPIHHQRNKFGTDTLYASCPSPAVHRPGASHDNSNIVIPRSPSPPPPS</sequence>
<dbReference type="GO" id="GO:0005634">
    <property type="term" value="C:nucleus"/>
    <property type="evidence" value="ECO:0007669"/>
    <property type="project" value="InterPro"/>
</dbReference>
<feature type="compositionally biased region" description="Low complexity" evidence="1">
    <location>
        <begin position="922"/>
        <end position="942"/>
    </location>
</feature>
<organism evidence="2 3">
    <name type="scientific">Schistosoma mansoni</name>
    <name type="common">Blood fluke</name>
    <dbReference type="NCBI Taxonomy" id="6183"/>
    <lineage>
        <taxon>Eukaryota</taxon>
        <taxon>Metazoa</taxon>
        <taxon>Spiralia</taxon>
        <taxon>Lophotrochozoa</taxon>
        <taxon>Platyhelminthes</taxon>
        <taxon>Trematoda</taxon>
        <taxon>Digenea</taxon>
        <taxon>Strigeidida</taxon>
        <taxon>Schistosomatoidea</taxon>
        <taxon>Schistosomatidae</taxon>
        <taxon>Schistosoma</taxon>
    </lineage>
</organism>
<protein>
    <submittedName>
        <fullName evidence="3">Negative elongation factor B</fullName>
    </submittedName>
</protein>
<dbReference type="InterPro" id="IPR010405">
    <property type="entry name" value="COBRA1"/>
</dbReference>
<feature type="region of interest" description="Disordered" evidence="1">
    <location>
        <begin position="922"/>
        <end position="954"/>
    </location>
</feature>